<keyword evidence="3 8" id="KW-0732">Signal</keyword>
<feature type="chain" id="PRO_5047200628" description="Peptidase A1 domain-containing protein" evidence="8">
    <location>
        <begin position="21"/>
        <end position="491"/>
    </location>
</feature>
<evidence type="ECO:0000313" key="10">
    <source>
        <dbReference type="EMBL" id="CAK9094026.1"/>
    </source>
</evidence>
<keyword evidence="11" id="KW-1185">Reference proteome</keyword>
<evidence type="ECO:0000256" key="7">
    <source>
        <dbReference type="SAM" id="Phobius"/>
    </source>
</evidence>
<dbReference type="PANTHER" id="PTHR13683">
    <property type="entry name" value="ASPARTYL PROTEASES"/>
    <property type="match status" value="1"/>
</dbReference>
<keyword evidence="6" id="KW-0064">Aspartyl protease</keyword>
<reference evidence="10 11" key="1">
    <citation type="submission" date="2024-02" db="EMBL/GenBank/DDBJ databases">
        <authorList>
            <person name="Chen Y."/>
            <person name="Shah S."/>
            <person name="Dougan E. K."/>
            <person name="Thang M."/>
            <person name="Chan C."/>
        </authorList>
    </citation>
    <scope>NUCLEOTIDE SEQUENCE [LARGE SCALE GENOMIC DNA]</scope>
</reference>
<accession>A0ABP0R3Y6</accession>
<comment type="similarity">
    <text evidence="1 6">Belongs to the peptidase A1 family.</text>
</comment>
<keyword evidence="7" id="KW-0472">Membrane</keyword>
<sequence>MTGSSWRSARVFLLVLPCGAYDAIQRIASARLYGNVYDYMYYFLDLSVGTPPQRVSVIVDTGSSITAFPCQSCRHCASHMDPLFDITRSSTAHWLPCGRSCAPCTSDGKHCTYHQGYTEGSSIGGWWFEDVLRIGDLFQQNPEMRARLGCHQEETRLFYTQKANGIMGIRQPQEGQPTLLQQLMRDRDRINADIFTMCIADSGGRLTVGGLNESDHRGEVKYIKMRLSGGFFNVYLQAVSIAGSAAAGFGTTIIDSGTTWTYFGSRPYRAIRKGIEDFCSAQKSCGIQRGNCWEASDLSGFPDLQMDFDGVDVRWVPRAYLYRKAIGTRWCYSFQDDGPGASTVLGASWMMHQDVIFDMARQRVGVVPADCPRHQIRPEHDPEAMTRVRGATITSVTTSSKVHSVLVQPLQVKKFNIGLLWAGLASGACLATGFISIVAAACRPQAPSEKADGKDAKHGEVIGKAQATDEEENELLVHQEGAPMQNFLKIA</sequence>
<dbReference type="SUPFAM" id="SSF50630">
    <property type="entry name" value="Acid proteases"/>
    <property type="match status" value="1"/>
</dbReference>
<keyword evidence="2 6" id="KW-0645">Protease</keyword>
<evidence type="ECO:0000256" key="5">
    <source>
        <dbReference type="ARBA" id="ARBA00046288"/>
    </source>
</evidence>
<keyword evidence="7" id="KW-1133">Transmembrane helix</keyword>
<dbReference type="InterPro" id="IPR001461">
    <property type="entry name" value="Aspartic_peptidase_A1"/>
</dbReference>
<name>A0ABP0R3Y6_9DINO</name>
<dbReference type="PANTHER" id="PTHR13683:SF375">
    <property type="entry name" value="PEPTIDASE A1 DOMAIN-CONTAINING PROTEIN"/>
    <property type="match status" value="1"/>
</dbReference>
<feature type="signal peptide" evidence="8">
    <location>
        <begin position="1"/>
        <end position="20"/>
    </location>
</feature>
<dbReference type="PROSITE" id="PS51767">
    <property type="entry name" value="PEPTIDASE_A1"/>
    <property type="match status" value="1"/>
</dbReference>
<dbReference type="InterPro" id="IPR021109">
    <property type="entry name" value="Peptidase_aspartic_dom_sf"/>
</dbReference>
<dbReference type="EMBL" id="CAXAMN010025284">
    <property type="protein sequence ID" value="CAK9094026.1"/>
    <property type="molecule type" value="Genomic_DNA"/>
</dbReference>
<evidence type="ECO:0000313" key="11">
    <source>
        <dbReference type="Proteomes" id="UP001642484"/>
    </source>
</evidence>
<proteinExistence type="inferred from homology"/>
<organism evidence="10 11">
    <name type="scientific">Durusdinium trenchii</name>
    <dbReference type="NCBI Taxonomy" id="1381693"/>
    <lineage>
        <taxon>Eukaryota</taxon>
        <taxon>Sar</taxon>
        <taxon>Alveolata</taxon>
        <taxon>Dinophyceae</taxon>
        <taxon>Suessiales</taxon>
        <taxon>Symbiodiniaceae</taxon>
        <taxon>Durusdinium</taxon>
    </lineage>
</organism>
<evidence type="ECO:0000256" key="6">
    <source>
        <dbReference type="RuleBase" id="RU000454"/>
    </source>
</evidence>
<evidence type="ECO:0000256" key="2">
    <source>
        <dbReference type="ARBA" id="ARBA00022670"/>
    </source>
</evidence>
<evidence type="ECO:0000256" key="8">
    <source>
        <dbReference type="SAM" id="SignalP"/>
    </source>
</evidence>
<keyword evidence="7" id="KW-0812">Transmembrane</keyword>
<gene>
    <name evidence="10" type="ORF">CCMP2556_LOCUS44869</name>
</gene>
<evidence type="ECO:0000256" key="3">
    <source>
        <dbReference type="ARBA" id="ARBA00022729"/>
    </source>
</evidence>
<dbReference type="Proteomes" id="UP001642484">
    <property type="component" value="Unassembled WGS sequence"/>
</dbReference>
<evidence type="ECO:0000256" key="4">
    <source>
        <dbReference type="ARBA" id="ARBA00022801"/>
    </source>
</evidence>
<protein>
    <recommendedName>
        <fullName evidence="9">Peptidase A1 domain-containing protein</fullName>
    </recommendedName>
</protein>
<dbReference type="Gene3D" id="2.40.70.10">
    <property type="entry name" value="Acid Proteases"/>
    <property type="match status" value="2"/>
</dbReference>
<keyword evidence="4 6" id="KW-0378">Hydrolase</keyword>
<dbReference type="InterPro" id="IPR001969">
    <property type="entry name" value="Aspartic_peptidase_AS"/>
</dbReference>
<comment type="caution">
    <text evidence="10">The sequence shown here is derived from an EMBL/GenBank/DDBJ whole genome shotgun (WGS) entry which is preliminary data.</text>
</comment>
<dbReference type="PRINTS" id="PR00792">
    <property type="entry name" value="PEPSIN"/>
</dbReference>
<feature type="domain" description="Peptidase A1" evidence="9">
    <location>
        <begin position="42"/>
        <end position="367"/>
    </location>
</feature>
<evidence type="ECO:0000256" key="1">
    <source>
        <dbReference type="ARBA" id="ARBA00007447"/>
    </source>
</evidence>
<evidence type="ECO:0000259" key="9">
    <source>
        <dbReference type="PROSITE" id="PS51767"/>
    </source>
</evidence>
<dbReference type="InterPro" id="IPR033121">
    <property type="entry name" value="PEPTIDASE_A1"/>
</dbReference>
<dbReference type="Pfam" id="PF00026">
    <property type="entry name" value="Asp"/>
    <property type="match status" value="1"/>
</dbReference>
<comment type="subcellular location">
    <subcellularLocation>
        <location evidence="5">Endomembrane system</location>
        <topology evidence="5">Single-pass type I membrane protein</topology>
    </subcellularLocation>
</comment>
<feature type="transmembrane region" description="Helical" evidence="7">
    <location>
        <begin position="419"/>
        <end position="442"/>
    </location>
</feature>
<dbReference type="PROSITE" id="PS00141">
    <property type="entry name" value="ASP_PROTEASE"/>
    <property type="match status" value="1"/>
</dbReference>